<dbReference type="Pfam" id="PF03717">
    <property type="entry name" value="PBP_dimer"/>
    <property type="match status" value="1"/>
</dbReference>
<dbReference type="InterPro" id="IPR036138">
    <property type="entry name" value="PBP_dimer_sf"/>
</dbReference>
<dbReference type="Pfam" id="PF03793">
    <property type="entry name" value="PASTA"/>
    <property type="match status" value="1"/>
</dbReference>
<keyword evidence="4" id="KW-0812">Transmembrane</keyword>
<evidence type="ECO:0000313" key="7">
    <source>
        <dbReference type="Proteomes" id="UP000806522"/>
    </source>
</evidence>
<evidence type="ECO:0000256" key="4">
    <source>
        <dbReference type="SAM" id="Phobius"/>
    </source>
</evidence>
<dbReference type="GO" id="GO:0004180">
    <property type="term" value="F:carboxypeptidase activity"/>
    <property type="evidence" value="ECO:0007669"/>
    <property type="project" value="UniProtKB-KW"/>
</dbReference>
<dbReference type="InterPro" id="IPR005311">
    <property type="entry name" value="PBP_dimer"/>
</dbReference>
<comment type="caution">
    <text evidence="6">The sequence shown here is derived from an EMBL/GenBank/DDBJ whole genome shotgun (WGS) entry which is preliminary data.</text>
</comment>
<dbReference type="PROSITE" id="PS51178">
    <property type="entry name" value="PASTA"/>
    <property type="match status" value="1"/>
</dbReference>
<dbReference type="SUPFAM" id="SSF56519">
    <property type="entry name" value="Penicillin binding protein dimerisation domain"/>
    <property type="match status" value="1"/>
</dbReference>
<dbReference type="PANTHER" id="PTHR30627">
    <property type="entry name" value="PEPTIDOGLYCAN D,D-TRANSPEPTIDASE"/>
    <property type="match status" value="1"/>
</dbReference>
<dbReference type="AlphaFoldDB" id="A0A9D5S8W7"/>
<dbReference type="PANTHER" id="PTHR30627:SF1">
    <property type="entry name" value="PEPTIDOGLYCAN D,D-TRANSPEPTIDASE FTSI"/>
    <property type="match status" value="1"/>
</dbReference>
<evidence type="ECO:0000256" key="1">
    <source>
        <dbReference type="ARBA" id="ARBA00004370"/>
    </source>
</evidence>
<dbReference type="InterPro" id="IPR050515">
    <property type="entry name" value="Beta-lactam/transpept"/>
</dbReference>
<dbReference type="CDD" id="cd06575">
    <property type="entry name" value="PASTA_Pbp2x-like_2"/>
    <property type="match status" value="1"/>
</dbReference>
<evidence type="ECO:0000256" key="2">
    <source>
        <dbReference type="ARBA" id="ARBA00022645"/>
    </source>
</evidence>
<sequence>MSKFNSNKVMPRYFFIAVVLTLIGFAIVGKAMYIMTAKKDYWTQVASRLKRDSVTVKPNRGNILSCDGQLMASSIPEYKVFMDFQAGAEDTTGIHKRDSIWAAEIDTICYGLNQIFPQKSAAEFKAHLLEGKRKVMKNGTIGARHWPIWSRRIDYNTFCEVRELPIFREKLYKGGFHWETFNSRRKPFGTLAQRTIGEMYGAKDSAKNGLELSLDTLLRGKNGLMHRRKILSKYLDIPVLSPEDGVDVVTTIDVGMQDLAERALVDELKEINGEMGVAILMEVKTGDVKAIVNMTRGLDGNYYEMVNNAISYRCEPGSVFKVASFLVALDDGVIDTTMTIPTGCGVMEMHGRPMKDHNWRRGGYGTINVARALEVSSNIGVSYLIDKYYGHNPKKFVEGLYRIGMHEDLKLPLVGYHTPMIRIPDTKTSDRAKYWSKTTLPWMSIGYETQIAPINTVAFYNAIANNGKMMQPRFVKQLLKNGEVIKEFEPVVLKERIAKPQAIKTMQTILEHVVSQGLGKKAGSKSFKVAGKTGTAQVADQHGSYHSGITRYWLSFAGFFPADNPRYTCIVCLKKSGLPASGGGMSGVVFHHIAEGVMAQSLKRKVDDARDVHAPLTPKVKKGDNQAACFVLASLKTKAPVPNSVNYRESSKHVVPDVTGMGAKDAVYLLESRHIKARIKGRGKVKSQSIHAGSAVKHGMVCELILE</sequence>
<feature type="transmembrane region" description="Helical" evidence="4">
    <location>
        <begin position="12"/>
        <end position="35"/>
    </location>
</feature>
<keyword evidence="2" id="KW-0121">Carboxypeptidase</keyword>
<protein>
    <submittedName>
        <fullName evidence="6">PASTA domain-containing protein</fullName>
    </submittedName>
</protein>
<keyword evidence="3 4" id="KW-0472">Membrane</keyword>
<dbReference type="GO" id="GO:0005886">
    <property type="term" value="C:plasma membrane"/>
    <property type="evidence" value="ECO:0007669"/>
    <property type="project" value="TreeGrafter"/>
</dbReference>
<evidence type="ECO:0000259" key="5">
    <source>
        <dbReference type="PROSITE" id="PS51178"/>
    </source>
</evidence>
<dbReference type="SUPFAM" id="SSF54184">
    <property type="entry name" value="Penicillin-binding protein 2x (pbp-2x), c-terminal domain"/>
    <property type="match status" value="1"/>
</dbReference>
<dbReference type="EMBL" id="SUYC01000014">
    <property type="protein sequence ID" value="MBE6271594.1"/>
    <property type="molecule type" value="Genomic_DNA"/>
</dbReference>
<gene>
    <name evidence="6" type="ORF">E7101_11695</name>
</gene>
<dbReference type="GO" id="GO:0008658">
    <property type="term" value="F:penicillin binding"/>
    <property type="evidence" value="ECO:0007669"/>
    <property type="project" value="InterPro"/>
</dbReference>
<feature type="domain" description="PASTA" evidence="5">
    <location>
        <begin position="649"/>
        <end position="707"/>
    </location>
</feature>
<dbReference type="Gene3D" id="3.40.710.10">
    <property type="entry name" value="DD-peptidase/beta-lactamase superfamily"/>
    <property type="match status" value="1"/>
</dbReference>
<dbReference type="GO" id="GO:0071555">
    <property type="term" value="P:cell wall organization"/>
    <property type="evidence" value="ECO:0007669"/>
    <property type="project" value="TreeGrafter"/>
</dbReference>
<comment type="subcellular location">
    <subcellularLocation>
        <location evidence="1">Membrane</location>
    </subcellularLocation>
</comment>
<keyword evidence="2" id="KW-0645">Protease</keyword>
<keyword evidence="4" id="KW-1133">Transmembrane helix</keyword>
<organism evidence="6 7">
    <name type="scientific">Xylanibacter ruminicola</name>
    <name type="common">Prevotella ruminicola</name>
    <dbReference type="NCBI Taxonomy" id="839"/>
    <lineage>
        <taxon>Bacteria</taxon>
        <taxon>Pseudomonadati</taxon>
        <taxon>Bacteroidota</taxon>
        <taxon>Bacteroidia</taxon>
        <taxon>Bacteroidales</taxon>
        <taxon>Prevotellaceae</taxon>
        <taxon>Xylanibacter</taxon>
    </lineage>
</organism>
<dbReference type="InterPro" id="IPR012338">
    <property type="entry name" value="Beta-lactam/transpept-like"/>
</dbReference>
<evidence type="ECO:0000256" key="3">
    <source>
        <dbReference type="ARBA" id="ARBA00023136"/>
    </source>
</evidence>
<dbReference type="InterPro" id="IPR001460">
    <property type="entry name" value="PCN-bd_Tpept"/>
</dbReference>
<dbReference type="Proteomes" id="UP000806522">
    <property type="component" value="Unassembled WGS sequence"/>
</dbReference>
<accession>A0A9D5S8W7</accession>
<dbReference type="Pfam" id="PF00905">
    <property type="entry name" value="Transpeptidase"/>
    <property type="match status" value="1"/>
</dbReference>
<keyword evidence="2" id="KW-0378">Hydrolase</keyword>
<dbReference type="Gene3D" id="3.30.450.330">
    <property type="match status" value="1"/>
</dbReference>
<dbReference type="Gene3D" id="3.90.1310.10">
    <property type="entry name" value="Penicillin-binding protein 2a (Domain 2)"/>
    <property type="match status" value="1"/>
</dbReference>
<reference evidence="6" key="1">
    <citation type="submission" date="2019-04" db="EMBL/GenBank/DDBJ databases">
        <title>Evolution of Biomass-Degrading Anaerobic Consortia Revealed by Metagenomics.</title>
        <authorList>
            <person name="Peng X."/>
        </authorList>
    </citation>
    <scope>NUCLEOTIDE SEQUENCE</scope>
    <source>
        <strain evidence="6">SIG140</strain>
    </source>
</reference>
<dbReference type="SUPFAM" id="SSF56601">
    <property type="entry name" value="beta-lactamase/transpeptidase-like"/>
    <property type="match status" value="1"/>
</dbReference>
<proteinExistence type="predicted"/>
<evidence type="ECO:0000313" key="6">
    <source>
        <dbReference type="EMBL" id="MBE6271594.1"/>
    </source>
</evidence>
<name>A0A9D5S8W7_XYLRU</name>
<dbReference type="InterPro" id="IPR005543">
    <property type="entry name" value="PASTA_dom"/>
</dbReference>